<accession>A0A5J4Z1J4</accession>
<evidence type="ECO:0000313" key="1">
    <source>
        <dbReference type="EMBL" id="KAA8497215.1"/>
    </source>
</evidence>
<keyword evidence="2" id="KW-1185">Reference proteome</keyword>
<proteinExistence type="predicted"/>
<organism evidence="1 2">
    <name type="scientific">Porphyridium purpureum</name>
    <name type="common">Red alga</name>
    <name type="synonym">Porphyridium cruentum</name>
    <dbReference type="NCBI Taxonomy" id="35688"/>
    <lineage>
        <taxon>Eukaryota</taxon>
        <taxon>Rhodophyta</taxon>
        <taxon>Bangiophyceae</taxon>
        <taxon>Porphyridiales</taxon>
        <taxon>Porphyridiaceae</taxon>
        <taxon>Porphyridium</taxon>
    </lineage>
</organism>
<dbReference type="Proteomes" id="UP000324585">
    <property type="component" value="Unassembled WGS sequence"/>
</dbReference>
<dbReference type="AlphaFoldDB" id="A0A5J4Z1J4"/>
<comment type="caution">
    <text evidence="1">The sequence shown here is derived from an EMBL/GenBank/DDBJ whole genome shotgun (WGS) entry which is preliminary data.</text>
</comment>
<sequence length="238" mass="26502">MSSDELISNAAAQLCAAVTRSREAARDSRQPMKKLDTATKSFVPLDGVSCIMAVVRETFANEVFAALKDEKQVDEAMVLLPPRSWHVTLTGLEHTMGDNEEQQARHFLAVERTAAILFADDNPIRFVPAEHVCSSPTASLVLLNTLSERDEEALRHLERTCLGAEKSFKPQEWHITLGYFLDRHAVEGNRAAHARVLEIFQSALRSKTGEPGCLECGLPRVCTYTSMAEFYPIFPRQA</sequence>
<dbReference type="OrthoDB" id="10627807at2759"/>
<gene>
    <name evidence="1" type="ORF">FVE85_0944</name>
</gene>
<evidence type="ECO:0008006" key="3">
    <source>
        <dbReference type="Google" id="ProtNLM"/>
    </source>
</evidence>
<dbReference type="EMBL" id="VRMN01000002">
    <property type="protein sequence ID" value="KAA8497215.1"/>
    <property type="molecule type" value="Genomic_DNA"/>
</dbReference>
<dbReference type="OMA" id="PQEWHIT"/>
<dbReference type="SUPFAM" id="SSF55144">
    <property type="entry name" value="LigT-like"/>
    <property type="match status" value="1"/>
</dbReference>
<name>A0A5J4Z1J4_PORPP</name>
<evidence type="ECO:0000313" key="2">
    <source>
        <dbReference type="Proteomes" id="UP000324585"/>
    </source>
</evidence>
<reference evidence="2" key="1">
    <citation type="journal article" date="2019" name="Nat. Commun.">
        <title>Expansion of phycobilisome linker gene families in mesophilic red algae.</title>
        <authorList>
            <person name="Lee J."/>
            <person name="Kim D."/>
            <person name="Bhattacharya D."/>
            <person name="Yoon H.S."/>
        </authorList>
    </citation>
    <scope>NUCLEOTIDE SEQUENCE [LARGE SCALE GENOMIC DNA]</scope>
    <source>
        <strain evidence="2">CCMP 1328</strain>
    </source>
</reference>
<protein>
    <recommendedName>
        <fullName evidence="3">Cyclic phosphodiesterase</fullName>
    </recommendedName>
</protein>
<dbReference type="Gene3D" id="3.90.1140.10">
    <property type="entry name" value="Cyclic phosphodiesterase"/>
    <property type="match status" value="1"/>
</dbReference>
<dbReference type="InterPro" id="IPR009097">
    <property type="entry name" value="Cyclic_Pdiesterase"/>
</dbReference>